<dbReference type="RefSeq" id="WP_001957813.1">
    <property type="nucleotide sequence ID" value="NZ_KB642303.1"/>
</dbReference>
<dbReference type="Gene3D" id="3.30.420.40">
    <property type="match status" value="2"/>
</dbReference>
<evidence type="ECO:0000313" key="1">
    <source>
        <dbReference type="EMBL" id="EMH28177.1"/>
    </source>
</evidence>
<dbReference type="HOGENOM" id="CLU_011573_1_0_7"/>
<name>M3R9Y2_HELPX</name>
<organism evidence="1 2">
    <name type="scientific">Helicobacter pylori GAM265BSii</name>
    <dbReference type="NCBI Taxonomy" id="1159049"/>
    <lineage>
        <taxon>Bacteria</taxon>
        <taxon>Pseudomonadati</taxon>
        <taxon>Campylobacterota</taxon>
        <taxon>Epsilonproteobacteria</taxon>
        <taxon>Campylobacterales</taxon>
        <taxon>Helicobacteraceae</taxon>
        <taxon>Helicobacter</taxon>
    </lineage>
</organism>
<sequence length="808" mass="92686">MVKPLQSLELPLGHPLVEKLCDRSLKDGVKFNEKSEPNFKDEVSEEEKIKFKQALRVLHAIVNNETSLRYLSEDNQKFLEDLAQAKKIANEQIEKTLEIVSTSDVDVDFEKFKELMLNVDNIAVGLKSYSQSQLLDLDGGHWDLEAPSVPKESVTFRFDNLDPNGKEMDFYARSSLKDLKKSVFVAIDFGTKSTTASYMDKNGKYRLLSIGGLVDDASLTKFENPTIVEFRHIKKFITEYGALKHRPFTEKNDIEVAHEAQKNAAGVKGNDLYRFFSKLKQWAGADEKQNFRDLEEDFSLESFTNCTGFNPIEIYAYCIGRCINNMHNGMFLKYFLSYPIKYEKHQAEKIRESFERGLKKSLPRHVFDDEKTAKTFKVELRASEPCAYAISALKSYGFFKSEKLDKPVYYGVFDFGGGTTDFDFGKWEKSANPKFLYKMTHFSSGGDKYLGGENLLELLAWETYAKNFQELKAKDVVIAKPNYDRIDTQRFGSFMQNSRERRLNLQTIASTLRPFLENLDANIIEAIEENEEFEIKDFEKDFKAMLFDRNWESQEDLEFQVDCKELLSLLKDKINEGVANFFAGFSKVMAENIDSQCNEFHIFLGGNASRSVLVKQAFENAKEKQLKDYQQKTSKNDFKFIIYEPLGTEASDKQILELTGEDISNTPAYVKPTCKTGVAFGLLESRDKAKGIEMPSISSNPVFKYDLGIEIEGKFHAKIHRDSLKPNEYQIFQTKEEWGGYDALEIRYSDKSLANTNTLDIKDTQLISIALEEVEEVDMKVCCVDSQSIKVGLFKDDQLIYESEVEKL</sequence>
<dbReference type="SUPFAM" id="SSF53067">
    <property type="entry name" value="Actin-like ATPase domain"/>
    <property type="match status" value="1"/>
</dbReference>
<dbReference type="Gene3D" id="3.30.30.30">
    <property type="match status" value="1"/>
</dbReference>
<accession>M3R9Y2</accession>
<dbReference type="Proteomes" id="UP000011872">
    <property type="component" value="Unassembled WGS sequence"/>
</dbReference>
<evidence type="ECO:0008006" key="3">
    <source>
        <dbReference type="Google" id="ProtNLM"/>
    </source>
</evidence>
<dbReference type="EMBL" id="APDY01000058">
    <property type="protein sequence ID" value="EMH28177.1"/>
    <property type="molecule type" value="Genomic_DNA"/>
</dbReference>
<dbReference type="Gene3D" id="3.90.640.10">
    <property type="entry name" value="Actin, Chain A, domain 4"/>
    <property type="match status" value="1"/>
</dbReference>
<dbReference type="PATRIC" id="fig|1159049.3.peg.981"/>
<evidence type="ECO:0000313" key="2">
    <source>
        <dbReference type="Proteomes" id="UP000011872"/>
    </source>
</evidence>
<proteinExistence type="predicted"/>
<protein>
    <recommendedName>
        <fullName evidence="3">Dihydrolipoamide acetyltransferase</fullName>
    </recommendedName>
</protein>
<reference evidence="1 2" key="1">
    <citation type="submission" date="2012-12" db="EMBL/GenBank/DDBJ databases">
        <authorList>
            <person name="Weinstock G."/>
            <person name="Sodergren E."/>
            <person name="Lobos E.A."/>
            <person name="Fulton L."/>
            <person name="Fulton R."/>
            <person name="Courtney L."/>
            <person name="Fronick C."/>
            <person name="O'Laughlin M."/>
            <person name="Godfrey J."/>
            <person name="Wilson R.M."/>
            <person name="Miner T."/>
            <person name="Farmer C."/>
            <person name="Delehaunty K."/>
            <person name="Cordes M."/>
            <person name="Minx P."/>
            <person name="Tomlinson C."/>
            <person name="Chen J."/>
            <person name="Wollam A."/>
            <person name="Pepin K.H."/>
            <person name="Bhonagiri V."/>
            <person name="Zhang X."/>
            <person name="Suruliraj S."/>
            <person name="Antonio M."/>
            <person name="Secka O."/>
            <person name="Thomas J."/>
            <person name="Warren W."/>
            <person name="Mitreva M."/>
            <person name="Mardis E.R."/>
            <person name="Wilson R.K."/>
        </authorList>
    </citation>
    <scope>NUCLEOTIDE SEQUENCE [LARGE SCALE GENOMIC DNA]</scope>
    <source>
        <strain evidence="1 2">GAM265BSii</strain>
    </source>
</reference>
<comment type="caution">
    <text evidence="1">The sequence shown here is derived from an EMBL/GenBank/DDBJ whole genome shotgun (WGS) entry which is preliminary data.</text>
</comment>
<dbReference type="InterPro" id="IPR043129">
    <property type="entry name" value="ATPase_NBD"/>
</dbReference>
<dbReference type="AlphaFoldDB" id="M3R9Y2"/>
<gene>
    <name evidence="1" type="ORF">HMPREF1421_01048</name>
</gene>